<keyword evidence="9" id="KW-1185">Reference proteome</keyword>
<evidence type="ECO:0000256" key="6">
    <source>
        <dbReference type="PIRSR" id="PIRSR617867-1"/>
    </source>
</evidence>
<evidence type="ECO:0000256" key="4">
    <source>
        <dbReference type="ARBA" id="ARBA00022912"/>
    </source>
</evidence>
<dbReference type="OrthoDB" id="9784339at2"/>
<dbReference type="Gene3D" id="3.40.50.2300">
    <property type="match status" value="1"/>
</dbReference>
<dbReference type="PANTHER" id="PTHR11717:SF7">
    <property type="entry name" value="LOW MOLECULAR WEIGHT PHOSPHOTYROSINE PROTEIN PHOSPHATASE"/>
    <property type="match status" value="1"/>
</dbReference>
<evidence type="ECO:0000256" key="5">
    <source>
        <dbReference type="ARBA" id="ARBA00051722"/>
    </source>
</evidence>
<dbReference type="SMART" id="SM00226">
    <property type="entry name" value="LMWPc"/>
    <property type="match status" value="1"/>
</dbReference>
<evidence type="ECO:0000256" key="1">
    <source>
        <dbReference type="ARBA" id="ARBA00011063"/>
    </source>
</evidence>
<accession>A0A6C2C213</accession>
<dbReference type="GO" id="GO:0004725">
    <property type="term" value="F:protein tyrosine phosphatase activity"/>
    <property type="evidence" value="ECO:0007669"/>
    <property type="project" value="UniProtKB-EC"/>
</dbReference>
<dbReference type="Pfam" id="PF01451">
    <property type="entry name" value="LMWPc"/>
    <property type="match status" value="1"/>
</dbReference>
<comment type="caution">
    <text evidence="8">The sequence shown here is derived from an EMBL/GenBank/DDBJ whole genome shotgun (WGS) entry which is preliminary data.</text>
</comment>
<feature type="active site" description="Proton donor" evidence="6">
    <location>
        <position position="119"/>
    </location>
</feature>
<comment type="similarity">
    <text evidence="1">Belongs to the low molecular weight phosphotyrosine protein phosphatase family.</text>
</comment>
<dbReference type="EC" id="3.1.3.48" evidence="2"/>
<sequence length="145" mass="16190">MRKIAFVCLGNICRSPMAEFVMKDLVNRSGRDGDFEIVSRATSGWEHGNPVHRGTQAILTQKGIPFDQRKTSQQIKPADFIYFDEIIAMDESNLTDLRAMAPAGSLGKIHKLLSEDVPDPWYSGNFALTYQLISAGLTDLLKKDE</sequence>
<keyword evidence="4" id="KW-0904">Protein phosphatase</keyword>
<dbReference type="AlphaFoldDB" id="A0A6C2C213"/>
<evidence type="ECO:0000256" key="3">
    <source>
        <dbReference type="ARBA" id="ARBA00022801"/>
    </source>
</evidence>
<keyword evidence="3" id="KW-0378">Hydrolase</keyword>
<feature type="domain" description="Phosphotyrosine protein phosphatase I" evidence="7">
    <location>
        <begin position="2"/>
        <end position="143"/>
    </location>
</feature>
<reference evidence="8 9" key="1">
    <citation type="submission" date="2019-01" db="EMBL/GenBank/DDBJ databases">
        <title>Weissella sp. nov., a novel lactic acid bacterium isolated from animal feces.</title>
        <authorList>
            <person name="Wang L.-T."/>
        </authorList>
    </citation>
    <scope>NUCLEOTIDE SEQUENCE [LARGE SCALE GENOMIC DNA]</scope>
    <source>
        <strain evidence="8 9">8H-2</strain>
    </source>
</reference>
<proteinExistence type="inferred from homology"/>
<dbReference type="InterPro" id="IPR036196">
    <property type="entry name" value="Ptyr_pPase_sf"/>
</dbReference>
<dbReference type="InterPro" id="IPR050438">
    <property type="entry name" value="LMW_PTPase"/>
</dbReference>
<dbReference type="Proteomes" id="UP000371977">
    <property type="component" value="Unassembled WGS sequence"/>
</dbReference>
<gene>
    <name evidence="8" type="ORF">ESZ50_10025</name>
</gene>
<evidence type="ECO:0000259" key="7">
    <source>
        <dbReference type="SMART" id="SM00226"/>
    </source>
</evidence>
<feature type="active site" description="Nucleophile" evidence="6">
    <location>
        <position position="8"/>
    </location>
</feature>
<dbReference type="InterPro" id="IPR023485">
    <property type="entry name" value="Ptyr_pPase"/>
</dbReference>
<protein>
    <recommendedName>
        <fullName evidence="2">protein-tyrosine-phosphatase</fullName>
        <ecNumber evidence="2">3.1.3.48</ecNumber>
    </recommendedName>
</protein>
<dbReference type="CDD" id="cd16343">
    <property type="entry name" value="LMWPTP"/>
    <property type="match status" value="1"/>
</dbReference>
<dbReference type="PRINTS" id="PR00719">
    <property type="entry name" value="LMWPTPASE"/>
</dbReference>
<evidence type="ECO:0000313" key="8">
    <source>
        <dbReference type="EMBL" id="TYC48100.1"/>
    </source>
</evidence>
<name>A0A6C2C213_9LACO</name>
<evidence type="ECO:0000313" key="9">
    <source>
        <dbReference type="Proteomes" id="UP000371977"/>
    </source>
</evidence>
<dbReference type="RefSeq" id="WP_148623585.1">
    <property type="nucleotide sequence ID" value="NZ_SDGZ01000024.1"/>
</dbReference>
<comment type="catalytic activity">
    <reaction evidence="5">
        <text>O-phospho-L-tyrosyl-[protein] + H2O = L-tyrosyl-[protein] + phosphate</text>
        <dbReference type="Rhea" id="RHEA:10684"/>
        <dbReference type="Rhea" id="RHEA-COMP:10136"/>
        <dbReference type="Rhea" id="RHEA-COMP:20101"/>
        <dbReference type="ChEBI" id="CHEBI:15377"/>
        <dbReference type="ChEBI" id="CHEBI:43474"/>
        <dbReference type="ChEBI" id="CHEBI:46858"/>
        <dbReference type="ChEBI" id="CHEBI:61978"/>
        <dbReference type="EC" id="3.1.3.48"/>
    </reaction>
</comment>
<dbReference type="PANTHER" id="PTHR11717">
    <property type="entry name" value="LOW MOLECULAR WEIGHT PROTEIN TYROSINE PHOSPHATASE"/>
    <property type="match status" value="1"/>
</dbReference>
<evidence type="ECO:0000256" key="2">
    <source>
        <dbReference type="ARBA" id="ARBA00013064"/>
    </source>
</evidence>
<dbReference type="InterPro" id="IPR017867">
    <property type="entry name" value="Tyr_phospatase_low_mol_wt"/>
</dbReference>
<dbReference type="SUPFAM" id="SSF52788">
    <property type="entry name" value="Phosphotyrosine protein phosphatases I"/>
    <property type="match status" value="1"/>
</dbReference>
<organism evidence="8 9">
    <name type="scientific">Weissella muntiaci</name>
    <dbReference type="NCBI Taxonomy" id="2508881"/>
    <lineage>
        <taxon>Bacteria</taxon>
        <taxon>Bacillati</taxon>
        <taxon>Bacillota</taxon>
        <taxon>Bacilli</taxon>
        <taxon>Lactobacillales</taxon>
        <taxon>Lactobacillaceae</taxon>
        <taxon>Weissella</taxon>
    </lineage>
</organism>
<feature type="active site" evidence="6">
    <location>
        <position position="14"/>
    </location>
</feature>
<dbReference type="EMBL" id="SDGZ01000024">
    <property type="protein sequence ID" value="TYC48100.1"/>
    <property type="molecule type" value="Genomic_DNA"/>
</dbReference>